<feature type="region of interest" description="Disordered" evidence="1">
    <location>
        <begin position="174"/>
        <end position="254"/>
    </location>
</feature>
<accession>D5VP54</accession>
<dbReference type="InterPro" id="IPR052898">
    <property type="entry name" value="ACAD10-like"/>
</dbReference>
<dbReference type="InterPro" id="IPR041726">
    <property type="entry name" value="ACAD10_11_N"/>
</dbReference>
<feature type="compositionally biased region" description="Polar residues" evidence="1">
    <location>
        <begin position="1"/>
        <end position="16"/>
    </location>
</feature>
<dbReference type="SUPFAM" id="SSF56112">
    <property type="entry name" value="Protein kinase-like (PK-like)"/>
    <property type="match status" value="1"/>
</dbReference>
<feature type="compositionally biased region" description="Basic residues" evidence="1">
    <location>
        <begin position="293"/>
        <end position="303"/>
    </location>
</feature>
<dbReference type="eggNOG" id="COG3173">
    <property type="taxonomic scope" value="Bacteria"/>
</dbReference>
<evidence type="ECO:0000256" key="1">
    <source>
        <dbReference type="SAM" id="MobiDB-lite"/>
    </source>
</evidence>
<dbReference type="CDD" id="cd05154">
    <property type="entry name" value="ACAD10_11_N-like"/>
    <property type="match status" value="1"/>
</dbReference>
<feature type="compositionally biased region" description="Basic and acidic residues" evidence="1">
    <location>
        <begin position="211"/>
        <end position="240"/>
    </location>
</feature>
<dbReference type="GO" id="GO:0016740">
    <property type="term" value="F:transferase activity"/>
    <property type="evidence" value="ECO:0007669"/>
    <property type="project" value="UniProtKB-KW"/>
</dbReference>
<feature type="region of interest" description="Disordered" evidence="1">
    <location>
        <begin position="270"/>
        <end position="328"/>
    </location>
</feature>
<dbReference type="Proteomes" id="UP000002629">
    <property type="component" value="Chromosome"/>
</dbReference>
<dbReference type="Pfam" id="PF01636">
    <property type="entry name" value="APH"/>
    <property type="match status" value="1"/>
</dbReference>
<feature type="compositionally biased region" description="Basic and acidic residues" evidence="1">
    <location>
        <begin position="279"/>
        <end position="288"/>
    </location>
</feature>
<proteinExistence type="predicted"/>
<name>D5VP54_CAUST</name>
<feature type="region of interest" description="Disordered" evidence="1">
    <location>
        <begin position="1"/>
        <end position="20"/>
    </location>
</feature>
<dbReference type="InterPro" id="IPR002575">
    <property type="entry name" value="Aminoglycoside_PTrfase"/>
</dbReference>
<dbReference type="HOGENOM" id="CLU_846471_0_0_5"/>
<dbReference type="Gene3D" id="3.30.200.20">
    <property type="entry name" value="Phosphorylase Kinase, domain 1"/>
    <property type="match status" value="1"/>
</dbReference>
<keyword evidence="3" id="KW-0808">Transferase</keyword>
<reference evidence="4" key="1">
    <citation type="journal article" date="2011" name="J. Bacteriol.">
        <title>Genome sequences of eight morphologically diverse alphaproteobacteria.</title>
        <authorList>
            <consortium name="US DOE Joint Genome Institute"/>
            <person name="Brown P.J."/>
            <person name="Kysela D.T."/>
            <person name="Buechlein A."/>
            <person name="Hemmerich C."/>
            <person name="Brun Y.V."/>
        </authorList>
    </citation>
    <scope>NUCLEOTIDE SEQUENCE [LARGE SCALE GENOMIC DNA]</scope>
    <source>
        <strain evidence="4">ATCC 21756 / DSM 7131 / JCM 7823 / NBRC 15250 / LMG 17158 / TK0059</strain>
    </source>
</reference>
<dbReference type="InterPro" id="IPR011009">
    <property type="entry name" value="Kinase-like_dom_sf"/>
</dbReference>
<evidence type="ECO:0000259" key="2">
    <source>
        <dbReference type="Pfam" id="PF01636"/>
    </source>
</evidence>
<dbReference type="AlphaFoldDB" id="D5VP54"/>
<organism evidence="3 4">
    <name type="scientific">Caulobacter segnis (strain ATCC 21756 / DSM 7131 / JCM 7823 / NBRC 15250 / LMG 17158 / TK0059)</name>
    <name type="common">Mycoplana segnis</name>
    <dbReference type="NCBI Taxonomy" id="509190"/>
    <lineage>
        <taxon>Bacteria</taxon>
        <taxon>Pseudomonadati</taxon>
        <taxon>Pseudomonadota</taxon>
        <taxon>Alphaproteobacteria</taxon>
        <taxon>Caulobacterales</taxon>
        <taxon>Caulobacteraceae</taxon>
        <taxon>Caulobacter</taxon>
    </lineage>
</organism>
<dbReference type="EMBL" id="CP002008">
    <property type="protein sequence ID" value="ADG12277.1"/>
    <property type="molecule type" value="Genomic_DNA"/>
</dbReference>
<dbReference type="KEGG" id="cse:Cseg_3857"/>
<evidence type="ECO:0000313" key="3">
    <source>
        <dbReference type="EMBL" id="ADG12277.1"/>
    </source>
</evidence>
<feature type="domain" description="Aminoglycoside phosphotransferase" evidence="2">
    <location>
        <begin position="46"/>
        <end position="179"/>
    </location>
</feature>
<evidence type="ECO:0000313" key="4">
    <source>
        <dbReference type="Proteomes" id="UP000002629"/>
    </source>
</evidence>
<dbReference type="PANTHER" id="PTHR47829">
    <property type="entry name" value="HYDROLASE, PUTATIVE (AFU_ORTHOLOGUE AFUA_1G12880)-RELATED"/>
    <property type="match status" value="1"/>
</dbReference>
<dbReference type="PANTHER" id="PTHR47829:SF3">
    <property type="entry name" value="AMINOGLYCOSIDE PHOSPHOTRANSFERASE DOMAIN-CONTAINING PROTEIN"/>
    <property type="match status" value="1"/>
</dbReference>
<protein>
    <submittedName>
        <fullName evidence="3">Aminoglycoside phosphotransferase</fullName>
    </submittedName>
</protein>
<sequence length="328" mass="36319">MAEATEQSAQDLNSGTKPVDPRHAIDEVKLAAWLEANVEGYAGPLEVRQFKGGQSNPTYQLVTPTRKYVLRRKPPGKLLPSAHAVDREYKVISSLNKADFPVAKAYALCMDEDVIGTIFYVMENVEGRILWDGTLPDYASAERRAIYEAQSRHPGRPAQRRLRGRGPGRLRQARQLLHPPDRPLDQAIQGQRNHADPGDGPADRLAGQDSAGRRPDLDRPWRLSSRQHDPAPDRAARDRGAGLGTVDPGQSAGRLQLLPDELGDAVRPARRSVGNRGSGDLRHPDHPPGRRALLQRHRPRRPARAGLVFQLQPLQTGRHLPGHRRPGP</sequence>
<gene>
    <name evidence="3" type="ordered locus">Cseg_3857</name>
</gene>
<dbReference type="STRING" id="509190.Cseg_3857"/>